<keyword evidence="4" id="KW-1185">Reference proteome</keyword>
<name>A0A8E0VFT9_9TREM</name>
<evidence type="ECO:0000259" key="2">
    <source>
        <dbReference type="Pfam" id="PF17661"/>
    </source>
</evidence>
<dbReference type="AlphaFoldDB" id="A0A8E0VFT9"/>
<dbReference type="Proteomes" id="UP000728185">
    <property type="component" value="Unassembled WGS sequence"/>
</dbReference>
<organism evidence="3 4">
    <name type="scientific">Fasciolopsis buskii</name>
    <dbReference type="NCBI Taxonomy" id="27845"/>
    <lineage>
        <taxon>Eukaryota</taxon>
        <taxon>Metazoa</taxon>
        <taxon>Spiralia</taxon>
        <taxon>Lophotrochozoa</taxon>
        <taxon>Platyhelminthes</taxon>
        <taxon>Trematoda</taxon>
        <taxon>Digenea</taxon>
        <taxon>Plagiorchiida</taxon>
        <taxon>Echinostomata</taxon>
        <taxon>Echinostomatoidea</taxon>
        <taxon>Fasciolidae</taxon>
        <taxon>Fasciolopsis</taxon>
    </lineage>
</organism>
<dbReference type="OrthoDB" id="6269126at2759"/>
<dbReference type="EMBL" id="LUCM01010362">
    <property type="protein sequence ID" value="KAA0185596.1"/>
    <property type="molecule type" value="Genomic_DNA"/>
</dbReference>
<dbReference type="Pfam" id="PF17661">
    <property type="entry name" value="DUF5523"/>
    <property type="match status" value="1"/>
</dbReference>
<reference evidence="3" key="1">
    <citation type="submission" date="2019-05" db="EMBL/GenBank/DDBJ databases">
        <title>Annotation for the trematode Fasciolopsis buski.</title>
        <authorList>
            <person name="Choi Y.-J."/>
        </authorList>
    </citation>
    <scope>NUCLEOTIDE SEQUENCE</scope>
    <source>
        <strain evidence="3">HT</strain>
        <tissue evidence="3">Whole worm</tissue>
    </source>
</reference>
<proteinExistence type="predicted"/>
<feature type="compositionally biased region" description="Basic and acidic residues" evidence="1">
    <location>
        <begin position="116"/>
        <end position="132"/>
    </location>
</feature>
<accession>A0A8E0VFT9</accession>
<evidence type="ECO:0000256" key="1">
    <source>
        <dbReference type="SAM" id="MobiDB-lite"/>
    </source>
</evidence>
<comment type="caution">
    <text evidence="3">The sequence shown here is derived from an EMBL/GenBank/DDBJ whole genome shotgun (WGS) entry which is preliminary data.</text>
</comment>
<sequence length="286" mass="31821">MLSRRQDDATIAAELSTAKVKRRLRSSVAQPDAKRSISDGYALARPSVMVRELLGTHVPSLESGPNTLISRLSWSGLRNLDRVEESVQQVFFSYQWEPAENDSGSELCDSDAFAQRTERKHLPSDSRRESRAVGEGGDMESGDKRQEDPTTLEVVDETTKLITTLDGVQKTRTDFVTLGRATWPSRGDRVDVEAGFLYYPSTDETPLSLKIGSNEPRYLDEEGLYVGKPPLMIPANVRRLENRIIQETKSQIVLTEVITEQPGPGDGGANMELEEKTAAKLRVRNV</sequence>
<evidence type="ECO:0000313" key="4">
    <source>
        <dbReference type="Proteomes" id="UP000728185"/>
    </source>
</evidence>
<dbReference type="InterPro" id="IPR041510">
    <property type="entry name" value="DUF5523"/>
</dbReference>
<protein>
    <recommendedName>
        <fullName evidence="2">DUF5523 domain-containing protein</fullName>
    </recommendedName>
</protein>
<evidence type="ECO:0000313" key="3">
    <source>
        <dbReference type="EMBL" id="KAA0185596.1"/>
    </source>
</evidence>
<feature type="region of interest" description="Disordered" evidence="1">
    <location>
        <begin position="116"/>
        <end position="151"/>
    </location>
</feature>
<gene>
    <name evidence="3" type="ORF">FBUS_00721</name>
</gene>
<feature type="domain" description="DUF5523" evidence="2">
    <location>
        <begin position="114"/>
        <end position="249"/>
    </location>
</feature>